<evidence type="ECO:0000256" key="2">
    <source>
        <dbReference type="ARBA" id="ARBA00022630"/>
    </source>
</evidence>
<dbReference type="GO" id="GO:0071949">
    <property type="term" value="F:FAD binding"/>
    <property type="evidence" value="ECO:0007669"/>
    <property type="project" value="InterPro"/>
</dbReference>
<name>A0A8K0XNC9_9AGAR</name>
<evidence type="ECO:0000256" key="3">
    <source>
        <dbReference type="ARBA" id="ARBA00022827"/>
    </source>
</evidence>
<dbReference type="PANTHER" id="PTHR42973:SF13">
    <property type="entry name" value="FAD-BINDING PCMH-TYPE DOMAIN-CONTAINING PROTEIN"/>
    <property type="match status" value="1"/>
</dbReference>
<dbReference type="Pfam" id="PF01565">
    <property type="entry name" value="FAD_binding_4"/>
    <property type="match status" value="1"/>
</dbReference>
<feature type="compositionally biased region" description="Polar residues" evidence="5">
    <location>
        <begin position="482"/>
        <end position="492"/>
    </location>
</feature>
<dbReference type="InterPro" id="IPR016166">
    <property type="entry name" value="FAD-bd_PCMH"/>
</dbReference>
<evidence type="ECO:0000256" key="5">
    <source>
        <dbReference type="SAM" id="MobiDB-lite"/>
    </source>
</evidence>
<organism evidence="7 8">
    <name type="scientific">Cristinia sonorae</name>
    <dbReference type="NCBI Taxonomy" id="1940300"/>
    <lineage>
        <taxon>Eukaryota</taxon>
        <taxon>Fungi</taxon>
        <taxon>Dikarya</taxon>
        <taxon>Basidiomycota</taxon>
        <taxon>Agaricomycotina</taxon>
        <taxon>Agaricomycetes</taxon>
        <taxon>Agaricomycetidae</taxon>
        <taxon>Agaricales</taxon>
        <taxon>Pleurotineae</taxon>
        <taxon>Stephanosporaceae</taxon>
        <taxon>Cristinia</taxon>
    </lineage>
</organism>
<evidence type="ECO:0000256" key="1">
    <source>
        <dbReference type="ARBA" id="ARBA00005466"/>
    </source>
</evidence>
<feature type="region of interest" description="Disordered" evidence="5">
    <location>
        <begin position="324"/>
        <end position="365"/>
    </location>
</feature>
<accession>A0A8K0XNC9</accession>
<feature type="compositionally biased region" description="Polar residues" evidence="5">
    <location>
        <begin position="393"/>
        <end position="412"/>
    </location>
</feature>
<reference evidence="7" key="1">
    <citation type="journal article" date="2021" name="New Phytol.">
        <title>Evolutionary innovations through gain and loss of genes in the ectomycorrhizal Boletales.</title>
        <authorList>
            <person name="Wu G."/>
            <person name="Miyauchi S."/>
            <person name="Morin E."/>
            <person name="Kuo A."/>
            <person name="Drula E."/>
            <person name="Varga T."/>
            <person name="Kohler A."/>
            <person name="Feng B."/>
            <person name="Cao Y."/>
            <person name="Lipzen A."/>
            <person name="Daum C."/>
            <person name="Hundley H."/>
            <person name="Pangilinan J."/>
            <person name="Johnson J."/>
            <person name="Barry K."/>
            <person name="LaButti K."/>
            <person name="Ng V."/>
            <person name="Ahrendt S."/>
            <person name="Min B."/>
            <person name="Choi I.G."/>
            <person name="Park H."/>
            <person name="Plett J.M."/>
            <person name="Magnuson J."/>
            <person name="Spatafora J.W."/>
            <person name="Nagy L.G."/>
            <person name="Henrissat B."/>
            <person name="Grigoriev I.V."/>
            <person name="Yang Z.L."/>
            <person name="Xu J."/>
            <person name="Martin F.M."/>
        </authorList>
    </citation>
    <scope>NUCLEOTIDE SEQUENCE</scope>
    <source>
        <strain evidence="7">KKN 215</strain>
    </source>
</reference>
<dbReference type="InterPro" id="IPR050416">
    <property type="entry name" value="FAD-linked_Oxidoreductase"/>
</dbReference>
<evidence type="ECO:0000259" key="6">
    <source>
        <dbReference type="PROSITE" id="PS51387"/>
    </source>
</evidence>
<evidence type="ECO:0000313" key="8">
    <source>
        <dbReference type="Proteomes" id="UP000813824"/>
    </source>
</evidence>
<comment type="caution">
    <text evidence="7">The sequence shown here is derived from an EMBL/GenBank/DDBJ whole genome shotgun (WGS) entry which is preliminary data.</text>
</comment>
<feature type="region of interest" description="Disordered" evidence="5">
    <location>
        <begin position="385"/>
        <end position="492"/>
    </location>
</feature>
<feature type="compositionally biased region" description="Basic residues" evidence="5">
    <location>
        <begin position="339"/>
        <end position="356"/>
    </location>
</feature>
<feature type="compositionally biased region" description="Acidic residues" evidence="5">
    <location>
        <begin position="417"/>
        <end position="438"/>
    </location>
</feature>
<dbReference type="PROSITE" id="PS51387">
    <property type="entry name" value="FAD_PCMH"/>
    <property type="match status" value="1"/>
</dbReference>
<dbReference type="AlphaFoldDB" id="A0A8K0XNC9"/>
<dbReference type="InterPro" id="IPR006094">
    <property type="entry name" value="Oxid_FAD_bind_N"/>
</dbReference>
<sequence>MAPDIMPLELSTAIQEIQSICDAPNSRSEYFEYGSSGYKDSIRHFLASSSEVAQLAVQPGSVKDLCSIMNVLREHPTVQFAVKSGGHGMAPGLSSTTGIHISMTRFSKISYDADSQLAEIGSGCLWDQVYSQLASTGRNVVGGASSDGVGVGGSLLGGGYSLKSNRYGLGIDNIVAIEIVTPDGRARRVSLQREPDLFQALRGGGNNFGIVTKFTVRTFAQNPTYGAYFLIMGSRAEAFKKAMVEYVENEERQEACVVAAFRHELVRGKADPEYTISIFCVYDAEKPKKRSNVPFQEFSRLQKSGDVWKADPAGWQLGKTQLSISDGSLKHRTPQSTSHNHKTAPHRPHQRRNGAGHHHEDDSDNESIFSSAFEEMSFNRFYNVSSRPPAASNDRSTAYDSDEYSLTSSRGSPVTYDDTDDLDSSDGADQLSDSDDPPPEYSSNLDDSDDDRSSPPRPASNYRSKRHKDEDSDSEDGPWTSPRASGTWSSRA</sequence>
<feature type="domain" description="FAD-binding PCMH-type" evidence="6">
    <location>
        <begin position="49"/>
        <end position="221"/>
    </location>
</feature>
<keyword evidence="8" id="KW-1185">Reference proteome</keyword>
<evidence type="ECO:0000256" key="4">
    <source>
        <dbReference type="ARBA" id="ARBA00023002"/>
    </source>
</evidence>
<dbReference type="GO" id="GO:0016491">
    <property type="term" value="F:oxidoreductase activity"/>
    <property type="evidence" value="ECO:0007669"/>
    <property type="project" value="UniProtKB-KW"/>
</dbReference>
<dbReference type="Proteomes" id="UP000813824">
    <property type="component" value="Unassembled WGS sequence"/>
</dbReference>
<gene>
    <name evidence="7" type="ORF">BXZ70DRAFT_327739</name>
</gene>
<protein>
    <recommendedName>
        <fullName evidence="6">FAD-binding PCMH-type domain-containing protein</fullName>
    </recommendedName>
</protein>
<keyword evidence="4" id="KW-0560">Oxidoreductase</keyword>
<dbReference type="SUPFAM" id="SSF56176">
    <property type="entry name" value="FAD-binding/transporter-associated domain-like"/>
    <property type="match status" value="1"/>
</dbReference>
<dbReference type="Gene3D" id="3.30.465.10">
    <property type="match status" value="1"/>
</dbReference>
<dbReference type="InterPro" id="IPR036318">
    <property type="entry name" value="FAD-bd_PCMH-like_sf"/>
</dbReference>
<keyword evidence="3" id="KW-0274">FAD</keyword>
<dbReference type="OrthoDB" id="2151789at2759"/>
<keyword evidence="2" id="KW-0285">Flavoprotein</keyword>
<comment type="similarity">
    <text evidence="1">Belongs to the oxygen-dependent FAD-linked oxidoreductase family.</text>
</comment>
<dbReference type="EMBL" id="JAEVFJ010000023">
    <property type="protein sequence ID" value="KAH8096638.1"/>
    <property type="molecule type" value="Genomic_DNA"/>
</dbReference>
<dbReference type="PANTHER" id="PTHR42973">
    <property type="entry name" value="BINDING OXIDOREDUCTASE, PUTATIVE (AFU_ORTHOLOGUE AFUA_1G17690)-RELATED"/>
    <property type="match status" value="1"/>
</dbReference>
<evidence type="ECO:0000313" key="7">
    <source>
        <dbReference type="EMBL" id="KAH8096638.1"/>
    </source>
</evidence>
<dbReference type="InterPro" id="IPR016169">
    <property type="entry name" value="FAD-bd_PCMH_sub2"/>
</dbReference>
<proteinExistence type="inferred from homology"/>